<dbReference type="AlphaFoldDB" id="A0AAW0W5J5"/>
<evidence type="ECO:0000259" key="3">
    <source>
        <dbReference type="Pfam" id="PF24181"/>
    </source>
</evidence>
<evidence type="ECO:0008006" key="6">
    <source>
        <dbReference type="Google" id="ProtNLM"/>
    </source>
</evidence>
<feature type="domain" description="TTI1 N-terminal TPR" evidence="2">
    <location>
        <begin position="3"/>
        <end position="309"/>
    </location>
</feature>
<gene>
    <name evidence="4" type="ORF">OTU49_011056</name>
</gene>
<dbReference type="Pfam" id="PF24176">
    <property type="entry name" value="TPR_TTI1_2nd"/>
    <property type="match status" value="1"/>
</dbReference>
<feature type="compositionally biased region" description="Basic and acidic residues" evidence="1">
    <location>
        <begin position="798"/>
        <end position="808"/>
    </location>
</feature>
<dbReference type="Pfam" id="PF24181">
    <property type="entry name" value="TPR_TTI1_C"/>
    <property type="match status" value="1"/>
</dbReference>
<dbReference type="InterPro" id="IPR057566">
    <property type="entry name" value="TPR_TTI1_N"/>
</dbReference>
<name>A0AAW0W5J5_CHEQU</name>
<dbReference type="GO" id="GO:0005737">
    <property type="term" value="C:cytoplasm"/>
    <property type="evidence" value="ECO:0007669"/>
    <property type="project" value="TreeGrafter"/>
</dbReference>
<evidence type="ECO:0000259" key="2">
    <source>
        <dbReference type="Pfam" id="PF24173"/>
    </source>
</evidence>
<dbReference type="InterPro" id="IPR011989">
    <property type="entry name" value="ARM-like"/>
</dbReference>
<reference evidence="4 5" key="1">
    <citation type="journal article" date="2024" name="BMC Genomics">
        <title>Genome assembly of redclaw crayfish (Cherax quadricarinatus) provides insights into its immune adaptation and hypoxia tolerance.</title>
        <authorList>
            <person name="Liu Z."/>
            <person name="Zheng J."/>
            <person name="Li H."/>
            <person name="Fang K."/>
            <person name="Wang S."/>
            <person name="He J."/>
            <person name="Zhou D."/>
            <person name="Weng S."/>
            <person name="Chi M."/>
            <person name="Gu Z."/>
            <person name="He J."/>
            <person name="Li F."/>
            <person name="Wang M."/>
        </authorList>
    </citation>
    <scope>NUCLEOTIDE SEQUENCE [LARGE SCALE GENOMIC DNA]</scope>
    <source>
        <strain evidence="4">ZL_2023a</strain>
    </source>
</reference>
<dbReference type="InterPro" id="IPR049362">
    <property type="entry name" value="TTI1_rpt"/>
</dbReference>
<dbReference type="InterPro" id="IPR057567">
    <property type="entry name" value="TPR_TTI1_C"/>
</dbReference>
<dbReference type="Gene3D" id="1.25.10.10">
    <property type="entry name" value="Leucine-rich Repeat Variant"/>
    <property type="match status" value="1"/>
</dbReference>
<keyword evidence="5" id="KW-1185">Reference proteome</keyword>
<dbReference type="InterPro" id="IPR052587">
    <property type="entry name" value="TELO2-interacting_protein_1"/>
</dbReference>
<comment type="caution">
    <text evidence="4">The sequence shown here is derived from an EMBL/GenBank/DDBJ whole genome shotgun (WGS) entry which is preliminary data.</text>
</comment>
<dbReference type="PANTHER" id="PTHR18460">
    <property type="entry name" value="TEL2 INTERACTING PROTEIN 1 TTI1 FAMILY MEMBER"/>
    <property type="match status" value="1"/>
</dbReference>
<evidence type="ECO:0000313" key="4">
    <source>
        <dbReference type="EMBL" id="KAK8724407.1"/>
    </source>
</evidence>
<dbReference type="EMBL" id="JARKIK010000085">
    <property type="protein sequence ID" value="KAK8724407.1"/>
    <property type="molecule type" value="Genomic_DNA"/>
</dbReference>
<dbReference type="PANTHER" id="PTHR18460:SF3">
    <property type="entry name" value="TELO2-INTERACTING PROTEIN 1 HOMOLOG"/>
    <property type="match status" value="1"/>
</dbReference>
<feature type="non-terminal residue" evidence="4">
    <location>
        <position position="1"/>
    </location>
</feature>
<accession>A0AAW0W5J5</accession>
<dbReference type="Pfam" id="PF24173">
    <property type="entry name" value="TPR_TTI1_N"/>
    <property type="match status" value="1"/>
</dbReference>
<dbReference type="Proteomes" id="UP001445076">
    <property type="component" value="Unassembled WGS sequence"/>
</dbReference>
<protein>
    <recommendedName>
        <fullName evidence="6">TELO2-interacting protein 1</fullName>
    </recommendedName>
</protein>
<organism evidence="4 5">
    <name type="scientific">Cherax quadricarinatus</name>
    <name type="common">Australian red claw crayfish</name>
    <dbReference type="NCBI Taxonomy" id="27406"/>
    <lineage>
        <taxon>Eukaryota</taxon>
        <taxon>Metazoa</taxon>
        <taxon>Ecdysozoa</taxon>
        <taxon>Arthropoda</taxon>
        <taxon>Crustacea</taxon>
        <taxon>Multicrustacea</taxon>
        <taxon>Malacostraca</taxon>
        <taxon>Eumalacostraca</taxon>
        <taxon>Eucarida</taxon>
        <taxon>Decapoda</taxon>
        <taxon>Pleocyemata</taxon>
        <taxon>Astacidea</taxon>
        <taxon>Parastacoidea</taxon>
        <taxon>Parastacidae</taxon>
        <taxon>Cherax</taxon>
    </lineage>
</organism>
<sequence>SWELQEEIVGVIHEVLYRSTIEDLIFFQEIFTQLFFILTDKTDPQKVGNISEDCKKTALASVSLLVQNSSDSVREEVYADAFRPQLGHAIYITLKLIQEEKNRSLKLQAIETLLSLGQKKSFESLPKQQQDVLSTTYANFLPGILMALTRVATADEKQGHKVTALALDAWSYFVMLVMRDNFLSKHVTALGEGATVARLHKQLFGEKDQDSNKKTQLPSKDNKFMLLQPQENLSSKTINIEITSEWVDKTAERVSLLVQSLAKLVTYSHWRVRLSLVHWAQQLICNCCRSLSGGVILAVEVIVGLRSDDIVDVGTAAQDALLAVTEALEVRSQHTHSQQGLLELLEERVYALSTQLPTICRQQDGAKTLTCVRQLLGCLEVLGERLTQVLSGPSHSHRLLHALSFALTLDTTDSDLLLERTDAQDPFELLSIKPSLGKCFKHFQDVRISEALGTTCHLIGYHSNLTLVVDLCLDCLQQSTYHQKESLLMLTLILQGRDERKLREKEQQSIPQEESEQVVKNVLELIMCQEIFNAPLCVSERYNVDDNNVEDLGASLIPVNQQKNLSIDLVKSNVVLVAITLNLISACARMMGRNFDVFLSQVLCSVMEKAGEPNVLVGHTAINTLQEIAQSCGYKNVAELIEKSVPQFWYALSMKLKKLRQHPTAPLVLQVSLEYANIDVIAFIEELVEDVLTCLDTYHNEQALPLVRVLHVYVTAVVKYESKTQAICNDFNSSNISCGINNSFGKGESEVKQEGTFQHSVSHDNRGPIARFLEQYHKDQMTVKEGIEDSDIADVTEHAVDSDRENGNRPESQQDYEDGVAENVLEEDKKKVVPKYIELVVVILERCSHLLYTQDRKLKLVVLKVIKAGCSALASWEDQRLPVVHKLWKPLVLRLKDYDFVVMVLALEVLAAMVVTSGDFLRQRTLKEVFPPLLLFLRNQGHTSLGKSRRSGYYMTPAYRAQMTLLQTLPSLVTSLTLDVVQMSELVNVLMIYLKTRQPVDLCNAGIHLVKQVAHTHPHHVWLALAHQQSPIRIIPPSPNLSSVKINGACCKDLPQEVVELYHQLC</sequence>
<dbReference type="InterPro" id="IPR016024">
    <property type="entry name" value="ARM-type_fold"/>
</dbReference>
<dbReference type="SUPFAM" id="SSF48371">
    <property type="entry name" value="ARM repeat"/>
    <property type="match status" value="1"/>
</dbReference>
<proteinExistence type="predicted"/>
<feature type="region of interest" description="Disordered" evidence="1">
    <location>
        <begin position="798"/>
        <end position="818"/>
    </location>
</feature>
<dbReference type="Pfam" id="PF21547">
    <property type="entry name" value="TTI1"/>
    <property type="match status" value="1"/>
</dbReference>
<feature type="domain" description="TTI1 C-terminal TPR" evidence="3">
    <location>
        <begin position="740"/>
        <end position="1022"/>
    </location>
</feature>
<evidence type="ECO:0000256" key="1">
    <source>
        <dbReference type="SAM" id="MobiDB-lite"/>
    </source>
</evidence>
<evidence type="ECO:0000313" key="5">
    <source>
        <dbReference type="Proteomes" id="UP001445076"/>
    </source>
</evidence>